<dbReference type="GeneID" id="28937350"/>
<feature type="region of interest" description="Disordered" evidence="1">
    <location>
        <begin position="384"/>
        <end position="407"/>
    </location>
</feature>
<comment type="caution">
    <text evidence="3">The sequence shown here is derived from an EMBL/GenBank/DDBJ whole genome shotgun (WGS) entry which is preliminary data.</text>
</comment>
<dbReference type="GO" id="GO:1990380">
    <property type="term" value="F:K48-linked deubiquitinase activity"/>
    <property type="evidence" value="ECO:0007669"/>
    <property type="project" value="InterPro"/>
</dbReference>
<dbReference type="GO" id="GO:0071108">
    <property type="term" value="P:protein K48-linked deubiquitination"/>
    <property type="evidence" value="ECO:0007669"/>
    <property type="project" value="TreeGrafter"/>
</dbReference>
<dbReference type="GO" id="GO:0071944">
    <property type="term" value="C:cell periphery"/>
    <property type="evidence" value="ECO:0007669"/>
    <property type="project" value="TreeGrafter"/>
</dbReference>
<evidence type="ECO:0000313" key="4">
    <source>
        <dbReference type="Proteomes" id="UP000054454"/>
    </source>
</evidence>
<dbReference type="PANTHER" id="PTHR18063:SF6">
    <property type="entry name" value="UBIQUITIN CARBOXYL-TERMINAL HYDROLASE"/>
    <property type="match status" value="1"/>
</dbReference>
<dbReference type="GO" id="GO:0004843">
    <property type="term" value="F:cysteine-type deubiquitinase activity"/>
    <property type="evidence" value="ECO:0007669"/>
    <property type="project" value="InterPro"/>
</dbReference>
<sequence length="430" mass="49897">MTSEIAHKTNNESLYENTRNSDTKVFNSEILRKNEQLNKLDQVNDLKINSDQLYSIKNKKNSSFSCLSDDLSGIYYYTKVINWYDKMTKSIVQRTIVCQNENSLYPIIPLANLFILQDSSGNFLSGYSLQNSQISANSLLSIIANYVVSNVSEEYLDNILHRLPLLHKCLNVNPCFKDVLRFDGEDSKIFSILGVQLLHGWLPSPQEDGSDIYNAVIKAETYENALEKITIMKELLENKNLEYASNHEKISEGQLLNRFLCSYSRCLTPHGITVLREKLPPGNLSILFHNLNFSLLYSHYQTGDLYTLVTNYAFKDYEDKIVWESLETSSYFNSDFILQDILFNDMSGINNDFSLALNMQLMEDQQKENWVYYLSQSKKYKKHKTSRKVKEKKKKNKSNNDTVSNWKKRASDSFEKLNNNLQKEKKCIIF</sequence>
<dbReference type="VEuPathDB" id="FungiDB:T552_02615"/>
<reference evidence="4" key="1">
    <citation type="journal article" date="2016" name="Nat. Commun.">
        <title>Genome analysis of three Pneumocystis species reveals adaptation mechanisms to life exclusively in mammalian hosts.</title>
        <authorList>
            <person name="Ma L."/>
            <person name="Chen Z."/>
            <person name="Huang D.W."/>
            <person name="Kutty G."/>
            <person name="Ishihara M."/>
            <person name="Wang H."/>
            <person name="Abouelleil A."/>
            <person name="Bishop L."/>
            <person name="Davey E."/>
            <person name="Deng R."/>
            <person name="Deng X."/>
            <person name="Fan L."/>
            <person name="Fantoni G."/>
            <person name="Fitzgerald M."/>
            <person name="Gogineni E."/>
            <person name="Goldberg J.M."/>
            <person name="Handley G."/>
            <person name="Hu X."/>
            <person name="Huber C."/>
            <person name="Jiao X."/>
            <person name="Jones K."/>
            <person name="Levin J.Z."/>
            <person name="Liu Y."/>
            <person name="Macdonald P."/>
            <person name="Melnikov A."/>
            <person name="Raley C."/>
            <person name="Sassi M."/>
            <person name="Sherman B.T."/>
            <person name="Song X."/>
            <person name="Sykes S."/>
            <person name="Tran B."/>
            <person name="Walsh L."/>
            <person name="Xia Y."/>
            <person name="Yang J."/>
            <person name="Young S."/>
            <person name="Zeng Q."/>
            <person name="Zheng X."/>
            <person name="Stephens R."/>
            <person name="Nusbaum C."/>
            <person name="Birren B.W."/>
            <person name="Azadi P."/>
            <person name="Lempicki R.A."/>
            <person name="Cuomo C.A."/>
            <person name="Kovacs J.A."/>
        </authorList>
    </citation>
    <scope>NUCLEOTIDE SEQUENCE [LARGE SCALE GENOMIC DNA]</scope>
    <source>
        <strain evidence="4">B80</strain>
    </source>
</reference>
<dbReference type="Proteomes" id="UP000054454">
    <property type="component" value="Unassembled WGS sequence"/>
</dbReference>
<gene>
    <name evidence="3" type="ORF">T552_02615</name>
</gene>
<protein>
    <recommendedName>
        <fullName evidence="2">MINDY deubiquitinase domain-containing protein</fullName>
    </recommendedName>
</protein>
<organism evidence="3 4">
    <name type="scientific">Pneumocystis carinii (strain B80)</name>
    <name type="common">Rat pneumocystis pneumonia agent</name>
    <name type="synonym">Pneumocystis carinii f. sp. carinii</name>
    <dbReference type="NCBI Taxonomy" id="1408658"/>
    <lineage>
        <taxon>Eukaryota</taxon>
        <taxon>Fungi</taxon>
        <taxon>Dikarya</taxon>
        <taxon>Ascomycota</taxon>
        <taxon>Taphrinomycotina</taxon>
        <taxon>Pneumocystomycetes</taxon>
        <taxon>Pneumocystaceae</taxon>
        <taxon>Pneumocystis</taxon>
    </lineage>
</organism>
<dbReference type="RefSeq" id="XP_018224941.1">
    <property type="nucleotide sequence ID" value="XM_018371147.1"/>
</dbReference>
<keyword evidence="4" id="KW-1185">Reference proteome</keyword>
<feature type="compositionally biased region" description="Basic residues" evidence="1">
    <location>
        <begin position="384"/>
        <end position="397"/>
    </location>
</feature>
<dbReference type="GO" id="GO:0016807">
    <property type="term" value="F:cysteine-type carboxypeptidase activity"/>
    <property type="evidence" value="ECO:0007669"/>
    <property type="project" value="TreeGrafter"/>
</dbReference>
<evidence type="ECO:0000259" key="2">
    <source>
        <dbReference type="Pfam" id="PF04424"/>
    </source>
</evidence>
<evidence type="ECO:0000256" key="1">
    <source>
        <dbReference type="SAM" id="MobiDB-lite"/>
    </source>
</evidence>
<dbReference type="EMBL" id="LFVZ01000012">
    <property type="protein sequence ID" value="KTW26606.1"/>
    <property type="molecule type" value="Genomic_DNA"/>
</dbReference>
<dbReference type="PANTHER" id="PTHR18063">
    <property type="entry name" value="NF-E2 INDUCIBLE PROTEIN"/>
    <property type="match status" value="1"/>
</dbReference>
<dbReference type="OrthoDB" id="10261212at2759"/>
<name>A0A0W4ZE54_PNEC8</name>
<dbReference type="AlphaFoldDB" id="A0A0W4ZE54"/>
<accession>A0A0W4ZE54</accession>
<feature type="domain" description="MINDY deubiquitinase" evidence="2">
    <location>
        <begin position="75"/>
        <end position="337"/>
    </location>
</feature>
<dbReference type="InterPro" id="IPR033979">
    <property type="entry name" value="MINDY_domain"/>
</dbReference>
<evidence type="ECO:0000313" key="3">
    <source>
        <dbReference type="EMBL" id="KTW26606.1"/>
    </source>
</evidence>
<proteinExistence type="predicted"/>
<dbReference type="Pfam" id="PF04424">
    <property type="entry name" value="MINDY_DUB"/>
    <property type="match status" value="1"/>
</dbReference>
<dbReference type="InterPro" id="IPR007518">
    <property type="entry name" value="MINDY"/>
</dbReference>
<dbReference type="GO" id="GO:0005829">
    <property type="term" value="C:cytosol"/>
    <property type="evidence" value="ECO:0007669"/>
    <property type="project" value="TreeGrafter"/>
</dbReference>